<protein>
    <submittedName>
        <fullName evidence="1">Uncharacterized protein</fullName>
    </submittedName>
</protein>
<keyword evidence="2" id="KW-1185">Reference proteome</keyword>
<sequence>AKNGGDTKPSSARASLF</sequence>
<proteinExistence type="predicted"/>
<reference evidence="1 2" key="1">
    <citation type="journal article" date="2018" name="Front. Plant Sci.">
        <title>Red Clover (Trifolium pratense) and Zigzag Clover (T. medium) - A Picture of Genomic Similarities and Differences.</title>
        <authorList>
            <person name="Dluhosova J."/>
            <person name="Istvanek J."/>
            <person name="Nedelnik J."/>
            <person name="Repkova J."/>
        </authorList>
    </citation>
    <scope>NUCLEOTIDE SEQUENCE [LARGE SCALE GENOMIC DNA]</scope>
    <source>
        <strain evidence="2">cv. 10/8</strain>
        <tissue evidence="1">Leaf</tissue>
    </source>
</reference>
<evidence type="ECO:0000313" key="1">
    <source>
        <dbReference type="EMBL" id="MCI70331.1"/>
    </source>
</evidence>
<comment type="caution">
    <text evidence="1">The sequence shown here is derived from an EMBL/GenBank/DDBJ whole genome shotgun (WGS) entry which is preliminary data.</text>
</comment>
<feature type="non-terminal residue" evidence="1">
    <location>
        <position position="1"/>
    </location>
</feature>
<name>A0A392U9Z5_9FABA</name>
<evidence type="ECO:0000313" key="2">
    <source>
        <dbReference type="Proteomes" id="UP000265520"/>
    </source>
</evidence>
<accession>A0A392U9Z5</accession>
<dbReference type="Proteomes" id="UP000265520">
    <property type="component" value="Unassembled WGS sequence"/>
</dbReference>
<dbReference type="AlphaFoldDB" id="A0A392U9Z5"/>
<dbReference type="EMBL" id="LXQA010773726">
    <property type="protein sequence ID" value="MCI70331.1"/>
    <property type="molecule type" value="Genomic_DNA"/>
</dbReference>
<organism evidence="1 2">
    <name type="scientific">Trifolium medium</name>
    <dbReference type="NCBI Taxonomy" id="97028"/>
    <lineage>
        <taxon>Eukaryota</taxon>
        <taxon>Viridiplantae</taxon>
        <taxon>Streptophyta</taxon>
        <taxon>Embryophyta</taxon>
        <taxon>Tracheophyta</taxon>
        <taxon>Spermatophyta</taxon>
        <taxon>Magnoliopsida</taxon>
        <taxon>eudicotyledons</taxon>
        <taxon>Gunneridae</taxon>
        <taxon>Pentapetalae</taxon>
        <taxon>rosids</taxon>
        <taxon>fabids</taxon>
        <taxon>Fabales</taxon>
        <taxon>Fabaceae</taxon>
        <taxon>Papilionoideae</taxon>
        <taxon>50 kb inversion clade</taxon>
        <taxon>NPAAA clade</taxon>
        <taxon>Hologalegina</taxon>
        <taxon>IRL clade</taxon>
        <taxon>Trifolieae</taxon>
        <taxon>Trifolium</taxon>
    </lineage>
</organism>